<dbReference type="AlphaFoldDB" id="A0A6J4K8H2"/>
<organism evidence="4">
    <name type="scientific">uncultured Armatimonadetes bacterium</name>
    <dbReference type="NCBI Taxonomy" id="157466"/>
    <lineage>
        <taxon>Bacteria</taxon>
        <taxon>Bacillati</taxon>
        <taxon>Armatimonadota</taxon>
        <taxon>environmental samples</taxon>
    </lineage>
</organism>
<dbReference type="PANTHER" id="PTHR43103:SF3">
    <property type="entry name" value="ADP-L-GLYCERO-D-MANNO-HEPTOSE-6-EPIMERASE"/>
    <property type="match status" value="1"/>
</dbReference>
<dbReference type="InterPro" id="IPR001509">
    <property type="entry name" value="Epimerase_deHydtase"/>
</dbReference>
<reference evidence="4" key="1">
    <citation type="submission" date="2020-02" db="EMBL/GenBank/DDBJ databases">
        <authorList>
            <person name="Meier V. D."/>
        </authorList>
    </citation>
    <scope>NUCLEOTIDE SEQUENCE</scope>
    <source>
        <strain evidence="4">AVDCRST_MAG63</strain>
    </source>
</reference>
<evidence type="ECO:0000256" key="1">
    <source>
        <dbReference type="ARBA" id="ARBA00022857"/>
    </source>
</evidence>
<evidence type="ECO:0000313" key="4">
    <source>
        <dbReference type="EMBL" id="CAA9297511.1"/>
    </source>
</evidence>
<gene>
    <name evidence="4" type="ORF">AVDCRST_MAG63-4926</name>
</gene>
<evidence type="ECO:0000259" key="3">
    <source>
        <dbReference type="Pfam" id="PF01370"/>
    </source>
</evidence>
<keyword evidence="2" id="KW-0119">Carbohydrate metabolism</keyword>
<dbReference type="InterPro" id="IPR036291">
    <property type="entry name" value="NAD(P)-bd_dom_sf"/>
</dbReference>
<dbReference type="Pfam" id="PF01370">
    <property type="entry name" value="Epimerase"/>
    <property type="match status" value="1"/>
</dbReference>
<proteinExistence type="predicted"/>
<dbReference type="PANTHER" id="PTHR43103">
    <property type="entry name" value="NUCLEOSIDE-DIPHOSPHATE-SUGAR EPIMERASE"/>
    <property type="match status" value="1"/>
</dbReference>
<feature type="domain" description="NAD-dependent epimerase/dehydratase" evidence="3">
    <location>
        <begin position="3"/>
        <end position="220"/>
    </location>
</feature>
<dbReference type="Gene3D" id="3.40.50.720">
    <property type="entry name" value="NAD(P)-binding Rossmann-like Domain"/>
    <property type="match status" value="1"/>
</dbReference>
<dbReference type="EMBL" id="CADCTO010000685">
    <property type="protein sequence ID" value="CAA9297511.1"/>
    <property type="molecule type" value="Genomic_DNA"/>
</dbReference>
<evidence type="ECO:0000256" key="2">
    <source>
        <dbReference type="ARBA" id="ARBA00023277"/>
    </source>
</evidence>
<dbReference type="SUPFAM" id="SSF51735">
    <property type="entry name" value="NAD(P)-binding Rossmann-fold domains"/>
    <property type="match status" value="1"/>
</dbReference>
<protein>
    <recommendedName>
        <fullName evidence="3">NAD-dependent epimerase/dehydratase domain-containing protein</fullName>
    </recommendedName>
</protein>
<accession>A0A6J4K8H2</accession>
<dbReference type="Gene3D" id="3.90.25.10">
    <property type="entry name" value="UDP-galactose 4-epimerase, domain 1"/>
    <property type="match status" value="1"/>
</dbReference>
<keyword evidence="1" id="KW-0521">NADP</keyword>
<name>A0A6J4K8H2_9BACT</name>
<sequence length="341" mass="36915">MRIVITGGGGFLGRQLCRKLLVRGTLRGETGVEEPIEEIILFDSHFQQGASPQPAASSAATPIRVEPFVGSVDSREAVRTAVGMRRDTSIFHLASMVSGECEERFDDALRVNLDGGRNLFEAARELGGRTRLVFASSIACFGGDAAMPEPCTDQTKLTPQTTYGMTKAVCELMINDYTRKGFFDGRSARLPTVIIRPGKPNTAASGWASGMFREPLNGATCSLPVRRDQRHPMTGHRTVVDSLIAVHDLPSASIGRDRAIGLPATSVTPRLAERALRQVARELGLPLGAIEERPDPRIQGIVDHWPVAVDGSRALALGLPPVPPLQTIIRDYLEDFRPGES</sequence>